<accession>A0A6P4IN74</accession>
<proteinExistence type="predicted"/>
<organism evidence="1 2">
    <name type="scientific">Drosophila kikkawai</name>
    <name type="common">Fruit fly</name>
    <dbReference type="NCBI Taxonomy" id="30033"/>
    <lineage>
        <taxon>Eukaryota</taxon>
        <taxon>Metazoa</taxon>
        <taxon>Ecdysozoa</taxon>
        <taxon>Arthropoda</taxon>
        <taxon>Hexapoda</taxon>
        <taxon>Insecta</taxon>
        <taxon>Pterygota</taxon>
        <taxon>Neoptera</taxon>
        <taxon>Endopterygota</taxon>
        <taxon>Diptera</taxon>
        <taxon>Brachycera</taxon>
        <taxon>Muscomorpha</taxon>
        <taxon>Ephydroidea</taxon>
        <taxon>Drosophilidae</taxon>
        <taxon>Drosophila</taxon>
        <taxon>Sophophora</taxon>
    </lineage>
</organism>
<dbReference type="RefSeq" id="XP_017030422.1">
    <property type="nucleotide sequence ID" value="XM_017174933.3"/>
</dbReference>
<evidence type="ECO:0000313" key="1">
    <source>
        <dbReference type="Proteomes" id="UP001652661"/>
    </source>
</evidence>
<keyword evidence="1" id="KW-1185">Reference proteome</keyword>
<protein>
    <submittedName>
        <fullName evidence="2">Uncharacterized protein</fullName>
    </submittedName>
</protein>
<name>A0A6P4IN74_DROKI</name>
<reference evidence="2" key="1">
    <citation type="submission" date="2025-08" db="UniProtKB">
        <authorList>
            <consortium name="RefSeq"/>
        </authorList>
    </citation>
    <scope>IDENTIFICATION</scope>
    <source>
        <strain evidence="2">14028-0561.14</strain>
        <tissue evidence="2">Whole fly</tissue>
    </source>
</reference>
<dbReference type="AlphaFoldDB" id="A0A6P4IN74"/>
<gene>
    <name evidence="2" type="primary">LOC108080269</name>
</gene>
<dbReference type="OrthoDB" id="1110759at2759"/>
<evidence type="ECO:0000313" key="2">
    <source>
        <dbReference type="RefSeq" id="XP_017030422.1"/>
    </source>
</evidence>
<dbReference type="Proteomes" id="UP001652661">
    <property type="component" value="Chromosome X"/>
</dbReference>
<dbReference type="GeneID" id="108080269"/>
<sequence>MQPRYKLRVLAQRQRLVPNLMLNIVQILEEAGHPLRESELVVSLRRVYHRPDPEFQRQVRLNLRDGVSYGILRRNKNLVALRTQRLGELMAALTP</sequence>